<keyword evidence="3" id="KW-1185">Reference proteome</keyword>
<organism evidence="2 3">
    <name type="scientific">Thermoflavifilum aggregans</name>
    <dbReference type="NCBI Taxonomy" id="454188"/>
    <lineage>
        <taxon>Bacteria</taxon>
        <taxon>Pseudomonadati</taxon>
        <taxon>Bacteroidota</taxon>
        <taxon>Chitinophagia</taxon>
        <taxon>Chitinophagales</taxon>
        <taxon>Chitinophagaceae</taxon>
        <taxon>Thermoflavifilum</taxon>
    </lineage>
</organism>
<dbReference type="OrthoDB" id="637094at2"/>
<dbReference type="AlphaFoldDB" id="A0A2M9CXG0"/>
<reference evidence="2 3" key="1">
    <citation type="submission" date="2017-11" db="EMBL/GenBank/DDBJ databases">
        <title>Genomic Encyclopedia of Archaeal and Bacterial Type Strains, Phase II (KMG-II): From Individual Species to Whole Genera.</title>
        <authorList>
            <person name="Goeker M."/>
        </authorList>
    </citation>
    <scope>NUCLEOTIDE SEQUENCE [LARGE SCALE GENOMIC DNA]</scope>
    <source>
        <strain evidence="2 3">DSM 27268</strain>
    </source>
</reference>
<feature type="transmembrane region" description="Helical" evidence="1">
    <location>
        <begin position="68"/>
        <end position="87"/>
    </location>
</feature>
<gene>
    <name evidence="2" type="ORF">BXY57_2123</name>
</gene>
<dbReference type="Proteomes" id="UP000230000">
    <property type="component" value="Unassembled WGS sequence"/>
</dbReference>
<comment type="caution">
    <text evidence="2">The sequence shown here is derived from an EMBL/GenBank/DDBJ whole genome shotgun (WGS) entry which is preliminary data.</text>
</comment>
<accession>A0A2M9CXG0</accession>
<name>A0A2M9CXG0_9BACT</name>
<evidence type="ECO:0000313" key="2">
    <source>
        <dbReference type="EMBL" id="PJJ76498.1"/>
    </source>
</evidence>
<dbReference type="EMBL" id="PGFG01000001">
    <property type="protein sequence ID" value="PJJ76498.1"/>
    <property type="molecule type" value="Genomic_DNA"/>
</dbReference>
<protein>
    <submittedName>
        <fullName evidence="2">Uncharacterized protein</fullName>
    </submittedName>
</protein>
<feature type="transmembrane region" description="Helical" evidence="1">
    <location>
        <begin position="93"/>
        <end position="112"/>
    </location>
</feature>
<evidence type="ECO:0000313" key="3">
    <source>
        <dbReference type="Proteomes" id="UP000230000"/>
    </source>
</evidence>
<dbReference type="RefSeq" id="WP_100314963.1">
    <property type="nucleotide sequence ID" value="NZ_PGFG01000001.1"/>
</dbReference>
<keyword evidence="1" id="KW-0812">Transmembrane</keyword>
<keyword evidence="1" id="KW-0472">Membrane</keyword>
<keyword evidence="1" id="KW-1133">Transmembrane helix</keyword>
<evidence type="ECO:0000256" key="1">
    <source>
        <dbReference type="SAM" id="Phobius"/>
    </source>
</evidence>
<sequence length="126" mass="15102">MQDLILQHLEDPYFLEALYREHKNAFKKAFAALYPSIQHHVVAQCWHARLRDERDEVRWGTKNEWLRVMLFGLLAGVAAKLSDWLSIRPEDFYPRFAGFIVFPFLMLFFIFNESRSVDKLLKKSFY</sequence>
<proteinExistence type="predicted"/>